<gene>
    <name evidence="1" type="ORF">E3N88_12028</name>
</gene>
<comment type="caution">
    <text evidence="1">The sequence shown here is derived from an EMBL/GenBank/DDBJ whole genome shotgun (WGS) entry which is preliminary data.</text>
</comment>
<organism evidence="1 2">
    <name type="scientific">Mikania micrantha</name>
    <name type="common">bitter vine</name>
    <dbReference type="NCBI Taxonomy" id="192012"/>
    <lineage>
        <taxon>Eukaryota</taxon>
        <taxon>Viridiplantae</taxon>
        <taxon>Streptophyta</taxon>
        <taxon>Embryophyta</taxon>
        <taxon>Tracheophyta</taxon>
        <taxon>Spermatophyta</taxon>
        <taxon>Magnoliopsida</taxon>
        <taxon>eudicotyledons</taxon>
        <taxon>Gunneridae</taxon>
        <taxon>Pentapetalae</taxon>
        <taxon>asterids</taxon>
        <taxon>campanulids</taxon>
        <taxon>Asterales</taxon>
        <taxon>Asteraceae</taxon>
        <taxon>Asteroideae</taxon>
        <taxon>Heliantheae alliance</taxon>
        <taxon>Eupatorieae</taxon>
        <taxon>Mikania</taxon>
    </lineage>
</organism>
<sequence length="114" mass="12629">MSSSSKPYVAIPCFHFSGAPKPATTDENDDDYVPSTWRTSITTKPQSHFKPISTPQSPTLIHFSHPASPLKTKVDKGKAPIGSSLEYIPEYHPIDVDLLQSQVFKTEQDSVKKD</sequence>
<dbReference type="AlphaFoldDB" id="A0A5N6P4G7"/>
<proteinExistence type="predicted"/>
<accession>A0A5N6P4G7</accession>
<dbReference type="EMBL" id="SZYD01000006">
    <property type="protein sequence ID" value="KAD5960556.1"/>
    <property type="molecule type" value="Genomic_DNA"/>
</dbReference>
<evidence type="ECO:0000313" key="2">
    <source>
        <dbReference type="Proteomes" id="UP000326396"/>
    </source>
</evidence>
<protein>
    <submittedName>
        <fullName evidence="1">Uncharacterized protein</fullName>
    </submittedName>
</protein>
<dbReference type="Proteomes" id="UP000326396">
    <property type="component" value="Linkage Group LG14"/>
</dbReference>
<reference evidence="1 2" key="1">
    <citation type="submission" date="2019-05" db="EMBL/GenBank/DDBJ databases">
        <title>Mikania micrantha, genome provides insights into the molecular mechanism of rapid growth.</title>
        <authorList>
            <person name="Liu B."/>
        </authorList>
    </citation>
    <scope>NUCLEOTIDE SEQUENCE [LARGE SCALE GENOMIC DNA]</scope>
    <source>
        <strain evidence="1">NLD-2019</strain>
        <tissue evidence="1">Leaf</tissue>
    </source>
</reference>
<name>A0A5N6P4G7_9ASTR</name>
<keyword evidence="2" id="KW-1185">Reference proteome</keyword>
<evidence type="ECO:0000313" key="1">
    <source>
        <dbReference type="EMBL" id="KAD5960556.1"/>
    </source>
</evidence>